<comment type="caution">
    <text evidence="2">The sequence shown here is derived from an EMBL/GenBank/DDBJ whole genome shotgun (WGS) entry which is preliminary data.</text>
</comment>
<feature type="domain" description="Protein kinase" evidence="1">
    <location>
        <begin position="1"/>
        <end position="229"/>
    </location>
</feature>
<evidence type="ECO:0000259" key="1">
    <source>
        <dbReference type="PROSITE" id="PS50011"/>
    </source>
</evidence>
<dbReference type="InterPro" id="IPR001245">
    <property type="entry name" value="Ser-Thr/Tyr_kinase_cat_dom"/>
</dbReference>
<reference evidence="2" key="1">
    <citation type="submission" date="2020-05" db="EMBL/GenBank/DDBJ databases">
        <authorList>
            <person name="Rincon C."/>
            <person name="Sanders R I."/>
            <person name="Robbins C."/>
            <person name="Chaturvedi A."/>
        </authorList>
    </citation>
    <scope>NUCLEOTIDE SEQUENCE</scope>
    <source>
        <strain evidence="2">CHB12</strain>
    </source>
</reference>
<dbReference type="InterPro" id="IPR000719">
    <property type="entry name" value="Prot_kinase_dom"/>
</dbReference>
<evidence type="ECO:0000313" key="3">
    <source>
        <dbReference type="Proteomes" id="UP000684084"/>
    </source>
</evidence>
<dbReference type="InterPro" id="IPR051681">
    <property type="entry name" value="Ser/Thr_Kinases-Pseudokinases"/>
</dbReference>
<gene>
    <name evidence="2" type="ORF">CHRIB12_LOCUS13869</name>
</gene>
<organism evidence="2 3">
    <name type="scientific">Rhizophagus irregularis</name>
    <dbReference type="NCBI Taxonomy" id="588596"/>
    <lineage>
        <taxon>Eukaryota</taxon>
        <taxon>Fungi</taxon>
        <taxon>Fungi incertae sedis</taxon>
        <taxon>Mucoromycota</taxon>
        <taxon>Glomeromycotina</taxon>
        <taxon>Glomeromycetes</taxon>
        <taxon>Glomerales</taxon>
        <taxon>Glomeraceae</taxon>
        <taxon>Rhizophagus</taxon>
    </lineage>
</organism>
<dbReference type="Pfam" id="PF07714">
    <property type="entry name" value="PK_Tyr_Ser-Thr"/>
    <property type="match status" value="1"/>
</dbReference>
<dbReference type="GO" id="GO:0005524">
    <property type="term" value="F:ATP binding"/>
    <property type="evidence" value="ECO:0007669"/>
    <property type="project" value="InterPro"/>
</dbReference>
<proteinExistence type="predicted"/>
<evidence type="ECO:0000313" key="2">
    <source>
        <dbReference type="EMBL" id="CAB5373085.1"/>
    </source>
</evidence>
<accession>A0A915ZFR3</accession>
<dbReference type="OrthoDB" id="346907at2759"/>
<dbReference type="EMBL" id="CAGKOT010000031">
    <property type="protein sequence ID" value="CAB5373085.1"/>
    <property type="molecule type" value="Genomic_DNA"/>
</dbReference>
<dbReference type="PROSITE" id="PS50011">
    <property type="entry name" value="PROTEIN_KINASE_DOM"/>
    <property type="match status" value="1"/>
</dbReference>
<protein>
    <recommendedName>
        <fullName evidence="1">Protein kinase domain-containing protein</fullName>
    </recommendedName>
</protein>
<dbReference type="PANTHER" id="PTHR44329">
    <property type="entry name" value="SERINE/THREONINE-PROTEIN KINASE TNNI3K-RELATED"/>
    <property type="match status" value="1"/>
</dbReference>
<dbReference type="Proteomes" id="UP000684084">
    <property type="component" value="Unassembled WGS sequence"/>
</dbReference>
<dbReference type="AlphaFoldDB" id="A0A915ZFR3"/>
<dbReference type="VEuPathDB" id="FungiDB:RhiirFUN_020082"/>
<dbReference type="GO" id="GO:0004674">
    <property type="term" value="F:protein serine/threonine kinase activity"/>
    <property type="evidence" value="ECO:0007669"/>
    <property type="project" value="TreeGrafter"/>
</dbReference>
<sequence>MSSLNVVLKVIRISDSLKELKIHHKCRGQNIIPFYGITKAPEEDEYAMVIQCAKYGDLRNYIRKFFSSLNWTDKANILIKVSKALNFLHQMNLFHKDIHCKNILVDEEHRVLINDFGLCQSSDSEIVPNILQGVLPYIAPEVLRRKSYTKQSEVYSISMIMWELTSKKPPFSDWFHDVELALAILDGMRPDIVEGTPEFYVDIMKQCWDPDPSQRPDATLLPKIFEKMMESCKMFDNNIYSPIREHQSDIINNSNENSTESVGYITQAYNYSLGKLSLSTELQDDDQPEIEEKKITKEFSIELTNQIEYYESKPINSSFDINTITIEEKIIKQCDDNKLRKPRSKKNPEYNEKRAYKLRKYQIAGKLKKKNRRSITLPEDDDEIVSGSEDSRYATQTYDFTLDDLNKSYNRLQ</sequence>
<name>A0A915ZFR3_9GLOM</name>